<feature type="transmembrane region" description="Helical" evidence="7">
    <location>
        <begin position="95"/>
        <end position="120"/>
    </location>
</feature>
<keyword evidence="9" id="KW-1185">Reference proteome</keyword>
<dbReference type="Proteomes" id="UP001497497">
    <property type="component" value="Unassembled WGS sequence"/>
</dbReference>
<dbReference type="InterPro" id="IPR014743">
    <property type="entry name" value="Cl-channel_core"/>
</dbReference>
<sequence>MIGLIGFVIGVVSFFLHQLIERIDHLKWRITKDLLKDERIWEEWLFCAGYSMLFAATFVVVSFFWRPSAGGSGMPEVTGYLNGTQIRRIFSIRTLIAKFLSCVAAIGCGMPIIGSTWDILLSCVKQDITKEIMHVKFSKVQALVLD</sequence>
<evidence type="ECO:0000256" key="3">
    <source>
        <dbReference type="ARBA" id="ARBA00022737"/>
    </source>
</evidence>
<dbReference type="InterPro" id="IPR051280">
    <property type="entry name" value="Cl-channel/antiporter"/>
</dbReference>
<organism evidence="8 9">
    <name type="scientific">Lymnaea stagnalis</name>
    <name type="common">Great pond snail</name>
    <name type="synonym">Helix stagnalis</name>
    <dbReference type="NCBI Taxonomy" id="6523"/>
    <lineage>
        <taxon>Eukaryota</taxon>
        <taxon>Metazoa</taxon>
        <taxon>Spiralia</taxon>
        <taxon>Lophotrochozoa</taxon>
        <taxon>Mollusca</taxon>
        <taxon>Gastropoda</taxon>
        <taxon>Heterobranchia</taxon>
        <taxon>Euthyneura</taxon>
        <taxon>Panpulmonata</taxon>
        <taxon>Hygrophila</taxon>
        <taxon>Lymnaeoidea</taxon>
        <taxon>Lymnaeidae</taxon>
        <taxon>Lymnaea</taxon>
    </lineage>
</organism>
<keyword evidence="5" id="KW-0129">CBS domain</keyword>
<dbReference type="GO" id="GO:0016020">
    <property type="term" value="C:membrane"/>
    <property type="evidence" value="ECO:0007669"/>
    <property type="project" value="UniProtKB-SubCell"/>
</dbReference>
<evidence type="ECO:0000256" key="1">
    <source>
        <dbReference type="ARBA" id="ARBA00004141"/>
    </source>
</evidence>
<evidence type="ECO:0000256" key="7">
    <source>
        <dbReference type="SAM" id="Phobius"/>
    </source>
</evidence>
<keyword evidence="2 7" id="KW-0812">Transmembrane</keyword>
<evidence type="ECO:0000256" key="2">
    <source>
        <dbReference type="ARBA" id="ARBA00022692"/>
    </source>
</evidence>
<dbReference type="EMBL" id="CAXITT010001110">
    <property type="protein sequence ID" value="CAL1547936.1"/>
    <property type="molecule type" value="Genomic_DNA"/>
</dbReference>
<reference evidence="8 9" key="1">
    <citation type="submission" date="2024-04" db="EMBL/GenBank/DDBJ databases">
        <authorList>
            <consortium name="Genoscope - CEA"/>
            <person name="William W."/>
        </authorList>
    </citation>
    <scope>NUCLEOTIDE SEQUENCE [LARGE SCALE GENOMIC DNA]</scope>
</reference>
<dbReference type="GO" id="GO:0015108">
    <property type="term" value="F:chloride transmembrane transporter activity"/>
    <property type="evidence" value="ECO:0007669"/>
    <property type="project" value="InterPro"/>
</dbReference>
<keyword evidence="3" id="KW-0677">Repeat</keyword>
<dbReference type="InterPro" id="IPR001807">
    <property type="entry name" value="ClC"/>
</dbReference>
<evidence type="ECO:0000256" key="4">
    <source>
        <dbReference type="ARBA" id="ARBA00022989"/>
    </source>
</evidence>
<evidence type="ECO:0000256" key="6">
    <source>
        <dbReference type="ARBA" id="ARBA00023136"/>
    </source>
</evidence>
<gene>
    <name evidence="8" type="ORF">GSLYS_00021253001</name>
</gene>
<evidence type="ECO:0000313" key="8">
    <source>
        <dbReference type="EMBL" id="CAL1547936.1"/>
    </source>
</evidence>
<keyword evidence="4 7" id="KW-1133">Transmembrane helix</keyword>
<proteinExistence type="predicted"/>
<dbReference type="Pfam" id="PF00654">
    <property type="entry name" value="Voltage_CLC"/>
    <property type="match status" value="1"/>
</dbReference>
<evidence type="ECO:0000313" key="9">
    <source>
        <dbReference type="Proteomes" id="UP001497497"/>
    </source>
</evidence>
<name>A0AAV2ILA4_LYMST</name>
<accession>A0AAV2ILA4</accession>
<dbReference type="Gene3D" id="1.10.3080.10">
    <property type="entry name" value="Clc chloride channel"/>
    <property type="match status" value="1"/>
</dbReference>
<feature type="transmembrane region" description="Helical" evidence="7">
    <location>
        <begin position="44"/>
        <end position="65"/>
    </location>
</feature>
<feature type="transmembrane region" description="Helical" evidence="7">
    <location>
        <begin position="6"/>
        <end position="23"/>
    </location>
</feature>
<dbReference type="SUPFAM" id="SSF81340">
    <property type="entry name" value="Clc chloride channel"/>
    <property type="match status" value="1"/>
</dbReference>
<comment type="subcellular location">
    <subcellularLocation>
        <location evidence="1">Membrane</location>
        <topology evidence="1">Multi-pass membrane protein</topology>
    </subcellularLocation>
</comment>
<protein>
    <submittedName>
        <fullName evidence="8">Uncharacterized protein</fullName>
    </submittedName>
</protein>
<comment type="caution">
    <text evidence="8">The sequence shown here is derived from an EMBL/GenBank/DDBJ whole genome shotgun (WGS) entry which is preliminary data.</text>
</comment>
<evidence type="ECO:0000256" key="5">
    <source>
        <dbReference type="ARBA" id="ARBA00023122"/>
    </source>
</evidence>
<dbReference type="AlphaFoldDB" id="A0AAV2ILA4"/>
<dbReference type="PANTHER" id="PTHR11689">
    <property type="entry name" value="CHLORIDE CHANNEL PROTEIN CLC FAMILY MEMBER"/>
    <property type="match status" value="1"/>
</dbReference>
<dbReference type="PANTHER" id="PTHR11689:SF89">
    <property type="entry name" value="CHLORIDE CHANNEL PROTEIN"/>
    <property type="match status" value="1"/>
</dbReference>
<keyword evidence="6 7" id="KW-0472">Membrane</keyword>